<dbReference type="Proteomes" id="UP001595798">
    <property type="component" value="Unassembled WGS sequence"/>
</dbReference>
<feature type="transmembrane region" description="Helical" evidence="16">
    <location>
        <begin position="155"/>
        <end position="177"/>
    </location>
</feature>
<dbReference type="PROSITE" id="PS00379">
    <property type="entry name" value="CDP_ALCOHOL_P_TRANSF"/>
    <property type="match status" value="1"/>
</dbReference>
<comment type="catalytic activity">
    <reaction evidence="14">
        <text>a CDP-1,2-diacyl-sn-glycerol + sn-glycerol 3-phosphate = a 1,2-diacyl-sn-glycero-3-phospho-(1'-sn-glycero-3'-phosphate) + CMP + H(+)</text>
        <dbReference type="Rhea" id="RHEA:12593"/>
        <dbReference type="ChEBI" id="CHEBI:15378"/>
        <dbReference type="ChEBI" id="CHEBI:57597"/>
        <dbReference type="ChEBI" id="CHEBI:58332"/>
        <dbReference type="ChEBI" id="CHEBI:60110"/>
        <dbReference type="ChEBI" id="CHEBI:60377"/>
        <dbReference type="EC" id="2.7.8.5"/>
    </reaction>
</comment>
<evidence type="ECO:0000256" key="13">
    <source>
        <dbReference type="ARBA" id="ARBA00023264"/>
    </source>
</evidence>
<evidence type="ECO:0000256" key="3">
    <source>
        <dbReference type="ARBA" id="ARBA00010441"/>
    </source>
</evidence>
<dbReference type="PANTHER" id="PTHR14269:SF11">
    <property type="entry name" value="CDP-DIACYLGLYCEROL--GLYCEROL-3-PHOSPHATE 3-PHOSPHATIDYLTRANSFERASE"/>
    <property type="match status" value="1"/>
</dbReference>
<organism evidence="17 18">
    <name type="scientific">Marinobacter lacisalsi</name>
    <dbReference type="NCBI Taxonomy" id="475979"/>
    <lineage>
        <taxon>Bacteria</taxon>
        <taxon>Pseudomonadati</taxon>
        <taxon>Pseudomonadota</taxon>
        <taxon>Gammaproteobacteria</taxon>
        <taxon>Pseudomonadales</taxon>
        <taxon>Marinobacteraceae</taxon>
        <taxon>Marinobacter</taxon>
    </lineage>
</organism>
<comment type="pathway">
    <text evidence="2">Phospholipid metabolism; phosphatidylglycerol biosynthesis; phosphatidylglycerol from CDP-diacylglycerol: step 1/2.</text>
</comment>
<keyword evidence="8 16" id="KW-0812">Transmembrane</keyword>
<evidence type="ECO:0000256" key="10">
    <source>
        <dbReference type="ARBA" id="ARBA00023098"/>
    </source>
</evidence>
<comment type="subcellular location">
    <subcellularLocation>
        <location evidence="1">Membrane</location>
        <topology evidence="1">Multi-pass membrane protein</topology>
    </subcellularLocation>
</comment>
<name>A0ABV8QEK7_9GAMM</name>
<keyword evidence="11 16" id="KW-0472">Membrane</keyword>
<evidence type="ECO:0000256" key="1">
    <source>
        <dbReference type="ARBA" id="ARBA00004141"/>
    </source>
</evidence>
<evidence type="ECO:0000256" key="6">
    <source>
        <dbReference type="ARBA" id="ARBA00022516"/>
    </source>
</evidence>
<feature type="transmembrane region" description="Helical" evidence="16">
    <location>
        <begin position="129"/>
        <end position="149"/>
    </location>
</feature>
<evidence type="ECO:0000313" key="18">
    <source>
        <dbReference type="Proteomes" id="UP001595798"/>
    </source>
</evidence>
<evidence type="ECO:0000256" key="9">
    <source>
        <dbReference type="ARBA" id="ARBA00022989"/>
    </source>
</evidence>
<keyword evidence="13" id="KW-1208">Phospholipid metabolism</keyword>
<dbReference type="InterPro" id="IPR000462">
    <property type="entry name" value="CDP-OH_P_trans"/>
</dbReference>
<evidence type="ECO:0000256" key="15">
    <source>
        <dbReference type="RuleBase" id="RU003750"/>
    </source>
</evidence>
<evidence type="ECO:0000256" key="7">
    <source>
        <dbReference type="ARBA" id="ARBA00022679"/>
    </source>
</evidence>
<dbReference type="GO" id="GO:0016740">
    <property type="term" value="F:transferase activity"/>
    <property type="evidence" value="ECO:0007669"/>
    <property type="project" value="UniProtKB-KW"/>
</dbReference>
<dbReference type="InterPro" id="IPR004570">
    <property type="entry name" value="Phosphatidylglycerol_P_synth"/>
</dbReference>
<reference evidence="18" key="1">
    <citation type="journal article" date="2019" name="Int. J. Syst. Evol. Microbiol.">
        <title>The Global Catalogue of Microorganisms (GCM) 10K type strain sequencing project: providing services to taxonomists for standard genome sequencing and annotation.</title>
        <authorList>
            <consortium name="The Broad Institute Genomics Platform"/>
            <consortium name="The Broad Institute Genome Sequencing Center for Infectious Disease"/>
            <person name="Wu L."/>
            <person name="Ma J."/>
        </authorList>
    </citation>
    <scope>NUCLEOTIDE SEQUENCE [LARGE SCALE GENOMIC DNA]</scope>
    <source>
        <strain evidence="18">CECT 7297</strain>
    </source>
</reference>
<dbReference type="InterPro" id="IPR043130">
    <property type="entry name" value="CDP-OH_PTrfase_TM_dom"/>
</dbReference>
<gene>
    <name evidence="17" type="ORF">ACFOZ5_06885</name>
</gene>
<evidence type="ECO:0000256" key="11">
    <source>
        <dbReference type="ARBA" id="ARBA00023136"/>
    </source>
</evidence>
<dbReference type="InterPro" id="IPR048254">
    <property type="entry name" value="CDP_ALCOHOL_P_TRANSF_CS"/>
</dbReference>
<keyword evidence="12" id="KW-0594">Phospholipid biosynthesis</keyword>
<evidence type="ECO:0000256" key="16">
    <source>
        <dbReference type="SAM" id="Phobius"/>
    </source>
</evidence>
<evidence type="ECO:0000256" key="4">
    <source>
        <dbReference type="ARBA" id="ARBA00013170"/>
    </source>
</evidence>
<dbReference type="PIRSF" id="PIRSF000847">
    <property type="entry name" value="Phos_ph_gly_syn"/>
    <property type="match status" value="1"/>
</dbReference>
<evidence type="ECO:0000256" key="5">
    <source>
        <dbReference type="ARBA" id="ARBA00014944"/>
    </source>
</evidence>
<proteinExistence type="inferred from homology"/>
<sequence length="185" mass="20096">MLNRWRWIPNGLTLLRILLVLPFAWSLANDHYRSALVLFFVAAATDGLDGLLARMFGWKSRLGAIADPLADKLLLVVAYLMLSVTGVLPIWLFLLVLGRDLVIVAGGLVFHRLIGPFDVQPSILGKLNTLVQILAVLAVMLAEAGFPLPARTHDIAVATVAGMAVISGVHYVGLWGLRALRSRPS</sequence>
<evidence type="ECO:0000313" key="17">
    <source>
        <dbReference type="EMBL" id="MFC4258756.1"/>
    </source>
</evidence>
<dbReference type="InterPro" id="IPR050324">
    <property type="entry name" value="CDP-alcohol_PTase-I"/>
</dbReference>
<dbReference type="PANTHER" id="PTHR14269">
    <property type="entry name" value="CDP-DIACYLGLYCEROL--GLYCEROL-3-PHOSPHATE 3-PHOSPHATIDYLTRANSFERASE-RELATED"/>
    <property type="match status" value="1"/>
</dbReference>
<keyword evidence="10" id="KW-0443">Lipid metabolism</keyword>
<feature type="transmembrane region" description="Helical" evidence="16">
    <location>
        <begin position="7"/>
        <end position="28"/>
    </location>
</feature>
<keyword evidence="18" id="KW-1185">Reference proteome</keyword>
<feature type="transmembrane region" description="Helical" evidence="16">
    <location>
        <begin position="73"/>
        <end position="95"/>
    </location>
</feature>
<keyword evidence="6" id="KW-0444">Lipid biosynthesis</keyword>
<protein>
    <recommendedName>
        <fullName evidence="5">CDP-diacylglycerol--glycerol-3-phosphate 3-phosphatidyltransferase</fullName>
        <ecNumber evidence="4">2.7.8.5</ecNumber>
    </recommendedName>
</protein>
<accession>A0ABV8QEK7</accession>
<keyword evidence="7 15" id="KW-0808">Transferase</keyword>
<dbReference type="Gene3D" id="1.20.120.1760">
    <property type="match status" value="1"/>
</dbReference>
<feature type="transmembrane region" description="Helical" evidence="16">
    <location>
        <begin position="34"/>
        <end position="52"/>
    </location>
</feature>
<evidence type="ECO:0000256" key="12">
    <source>
        <dbReference type="ARBA" id="ARBA00023209"/>
    </source>
</evidence>
<evidence type="ECO:0000256" key="2">
    <source>
        <dbReference type="ARBA" id="ARBA00005042"/>
    </source>
</evidence>
<dbReference type="EC" id="2.7.8.5" evidence="4"/>
<comment type="similarity">
    <text evidence="3 15">Belongs to the CDP-alcohol phosphatidyltransferase class-I family.</text>
</comment>
<dbReference type="Pfam" id="PF01066">
    <property type="entry name" value="CDP-OH_P_transf"/>
    <property type="match status" value="1"/>
</dbReference>
<dbReference type="RefSeq" id="WP_379886279.1">
    <property type="nucleotide sequence ID" value="NZ_JBHSDI010000010.1"/>
</dbReference>
<dbReference type="EMBL" id="JBHSDI010000010">
    <property type="protein sequence ID" value="MFC4258756.1"/>
    <property type="molecule type" value="Genomic_DNA"/>
</dbReference>
<evidence type="ECO:0000256" key="8">
    <source>
        <dbReference type="ARBA" id="ARBA00022692"/>
    </source>
</evidence>
<evidence type="ECO:0000256" key="14">
    <source>
        <dbReference type="ARBA" id="ARBA00048586"/>
    </source>
</evidence>
<comment type="caution">
    <text evidence="17">The sequence shown here is derived from an EMBL/GenBank/DDBJ whole genome shotgun (WGS) entry which is preliminary data.</text>
</comment>
<keyword evidence="9 16" id="KW-1133">Transmembrane helix</keyword>